<feature type="non-terminal residue" evidence="2">
    <location>
        <position position="1"/>
    </location>
</feature>
<dbReference type="EMBL" id="SRMA01025477">
    <property type="protein sequence ID" value="TRY94112.1"/>
    <property type="molecule type" value="Genomic_DNA"/>
</dbReference>
<evidence type="ECO:0000256" key="1">
    <source>
        <dbReference type="SAM" id="MobiDB-lite"/>
    </source>
</evidence>
<reference evidence="2 3" key="1">
    <citation type="journal article" date="2019" name="Sci. Data">
        <title>Hybrid genome assembly and annotation of Danionella translucida.</title>
        <authorList>
            <person name="Kadobianskyi M."/>
            <person name="Schulze L."/>
            <person name="Schuelke M."/>
            <person name="Judkewitz B."/>
        </authorList>
    </citation>
    <scope>NUCLEOTIDE SEQUENCE [LARGE SCALE GENOMIC DNA]</scope>
    <source>
        <strain evidence="2 3">Bolton</strain>
    </source>
</reference>
<dbReference type="AlphaFoldDB" id="A0A553QVV7"/>
<organism evidence="2 3">
    <name type="scientific">Danionella cerebrum</name>
    <dbReference type="NCBI Taxonomy" id="2873325"/>
    <lineage>
        <taxon>Eukaryota</taxon>
        <taxon>Metazoa</taxon>
        <taxon>Chordata</taxon>
        <taxon>Craniata</taxon>
        <taxon>Vertebrata</taxon>
        <taxon>Euteleostomi</taxon>
        <taxon>Actinopterygii</taxon>
        <taxon>Neopterygii</taxon>
        <taxon>Teleostei</taxon>
        <taxon>Ostariophysi</taxon>
        <taxon>Cypriniformes</taxon>
        <taxon>Danionidae</taxon>
        <taxon>Danioninae</taxon>
        <taxon>Danionella</taxon>
    </lineage>
</organism>
<dbReference type="OrthoDB" id="10680714at2759"/>
<accession>A0A553QVV7</accession>
<gene>
    <name evidence="2" type="ORF">DNTS_031626</name>
</gene>
<keyword evidence="3" id="KW-1185">Reference proteome</keyword>
<feature type="compositionally biased region" description="Basic and acidic residues" evidence="1">
    <location>
        <begin position="303"/>
        <end position="314"/>
    </location>
</feature>
<dbReference type="Proteomes" id="UP000316079">
    <property type="component" value="Unassembled WGS sequence"/>
</dbReference>
<protein>
    <submittedName>
        <fullName evidence="2">Uncharacterized protein</fullName>
    </submittedName>
</protein>
<feature type="region of interest" description="Disordered" evidence="1">
    <location>
        <begin position="270"/>
        <end position="314"/>
    </location>
</feature>
<proteinExistence type="predicted"/>
<name>A0A553QVV7_9TELE</name>
<evidence type="ECO:0000313" key="3">
    <source>
        <dbReference type="Proteomes" id="UP000316079"/>
    </source>
</evidence>
<sequence length="635" mass="70588">VAELVLKTLALLQDLLHLAVVSTRRRGFHTNRSIGFGRVEERSWGRLARKLHSILKETGCKGLNQRNLPDSCTAPSQTERINHLGRSEQEALKLASKPASPHHFVVVGGQLKHTSEFGVHQLVLLGLLPLKHREKERRGDTAPPTAASAELQHVPHHGFCVADSGRSEDGLHHELVFALLVGVVIKRLQHHCGEKQTKRQRTSRERKRAKGKSGGRQRSSPEMVRAAPGSRMPLLGRTQYLRGAVVFTLKHTLRSEGFLSFSVAVTTSVKGPERAQAVNTSATKRQFPGDSETETAEGSQRSLSDRQHKDDSRKITIHRRLRRARFQSAGAEGTPGLFLLPSAQTLSWGHIWEEGTSGVRCSPWSPLTPIQRGSYENTLSVFSCGTQQSLFSGFRSFCSSVFTGTDALIRALRRHKIRSLTLIICFHLMRTEEARPQAVALPLEGLLSISRVQEPGHERRHSSWASPVAFYFNVQHLRSPQTTTDTKHQYNLNNDSGFELKLLQTTSEGVLGEAQAELHAPASSACAQLKHTEQTPGSLLFCIAGARRARKGVQEQPLCWSHRSPSRVSVISGGDSNMELVFDYSSYRKFPEQTLRSRSERQGCETLPAAQKHHHPRAPQNSSRCLEELSLTIIL</sequence>
<feature type="region of interest" description="Disordered" evidence="1">
    <location>
        <begin position="192"/>
        <end position="229"/>
    </location>
</feature>
<feature type="compositionally biased region" description="Basic residues" evidence="1">
    <location>
        <begin position="198"/>
        <end position="215"/>
    </location>
</feature>
<comment type="caution">
    <text evidence="2">The sequence shown here is derived from an EMBL/GenBank/DDBJ whole genome shotgun (WGS) entry which is preliminary data.</text>
</comment>
<evidence type="ECO:0000313" key="2">
    <source>
        <dbReference type="EMBL" id="TRY94112.1"/>
    </source>
</evidence>